<dbReference type="RefSeq" id="WP_123222014.1">
    <property type="nucleotide sequence ID" value="NZ_RJSF01000019.1"/>
</dbReference>
<dbReference type="AlphaFoldDB" id="A0A3N0GTH3"/>
<reference evidence="1 2" key="1">
    <citation type="submission" date="2018-11" db="EMBL/GenBank/DDBJ databases">
        <authorList>
            <person name="Li F."/>
        </authorList>
    </citation>
    <scope>NUCLEOTIDE SEQUENCE [LARGE SCALE GENOMIC DNA]</scope>
    <source>
        <strain evidence="1 2">Gsoil 818</strain>
    </source>
</reference>
<proteinExistence type="predicted"/>
<evidence type="ECO:0000313" key="2">
    <source>
        <dbReference type="Proteomes" id="UP000279994"/>
    </source>
</evidence>
<dbReference type="SUPFAM" id="SSF54862">
    <property type="entry name" value="4Fe-4S ferredoxins"/>
    <property type="match status" value="1"/>
</dbReference>
<dbReference type="EMBL" id="RJSF01000019">
    <property type="protein sequence ID" value="RNM15763.1"/>
    <property type="molecule type" value="Genomic_DNA"/>
</dbReference>
<dbReference type="OrthoDB" id="4741951at2"/>
<dbReference type="Proteomes" id="UP000279994">
    <property type="component" value="Unassembled WGS sequence"/>
</dbReference>
<comment type="caution">
    <text evidence="1">The sequence shown here is derived from an EMBL/GenBank/DDBJ whole genome shotgun (WGS) entry which is preliminary data.</text>
</comment>
<accession>A0A3N0GTH3</accession>
<sequence length="71" mass="8087">MSREADLRVDWPRCEGRALCHELLPELIDLDPWGYPIVNGPVPARLRPAAREAVRDCPKLALRLIERKDSA</sequence>
<evidence type="ECO:0000313" key="1">
    <source>
        <dbReference type="EMBL" id="RNM15763.1"/>
    </source>
</evidence>
<keyword evidence="2" id="KW-1185">Reference proteome</keyword>
<gene>
    <name evidence="1" type="ORF">EFL26_06155</name>
</gene>
<protein>
    <submittedName>
        <fullName evidence="1">Ferredoxin</fullName>
    </submittedName>
</protein>
<name>A0A3N0GTH3_9ACTN</name>
<dbReference type="Gene3D" id="3.30.70.20">
    <property type="match status" value="1"/>
</dbReference>
<dbReference type="Pfam" id="PF13459">
    <property type="entry name" value="Fer4_15"/>
    <property type="match status" value="1"/>
</dbReference>
<organism evidence="1 2">
    <name type="scientific">Nocardioides pocheonensis</name>
    <dbReference type="NCBI Taxonomy" id="661485"/>
    <lineage>
        <taxon>Bacteria</taxon>
        <taxon>Bacillati</taxon>
        <taxon>Actinomycetota</taxon>
        <taxon>Actinomycetes</taxon>
        <taxon>Propionibacteriales</taxon>
        <taxon>Nocardioidaceae</taxon>
        <taxon>Nocardioides</taxon>
    </lineage>
</organism>